<evidence type="ECO:0000256" key="1">
    <source>
        <dbReference type="ARBA" id="ARBA00022679"/>
    </source>
</evidence>
<gene>
    <name evidence="5" type="primary">adk</name>
    <name evidence="9" type="ORF">DAY19_03825</name>
</gene>
<comment type="domain">
    <text evidence="5">Consists of three domains, a large central CORE domain and two small peripheral domains, NMPbind and LID, which undergo movements during catalysis. The LID domain closes over the site of phosphoryl transfer upon ATP binding. Assembling and dissambling the active center during each catalytic cycle provides an effective means to prevent ATP hydrolysis.</text>
</comment>
<sequence length="211" mass="23256">MSPQLILIGAPGSGKGTQAKKIVNELGYNHVSTGDLLRAEVAKGSELGTKIKEVMDSGELVSDELVLDLLKANCAVDKSTYIFDGYPRNLVQAKDLDSALLGGVKSLAVYFEVNIDTLVERIVNRRVAPKSGEIYNLKTKPPKVDGKCDVSGEDLVHRKDDNEETVRTRMKVFTDNIEPVLEYYESQGRLVKVDATKDLDAIFEDIKKVVK</sequence>
<dbReference type="InterPro" id="IPR007862">
    <property type="entry name" value="Adenylate_kinase_lid-dom"/>
</dbReference>
<dbReference type="InterPro" id="IPR033690">
    <property type="entry name" value="Adenylat_kinase_CS"/>
</dbReference>
<dbReference type="PRINTS" id="PR00094">
    <property type="entry name" value="ADENYLTKNASE"/>
</dbReference>
<feature type="binding site" evidence="5">
    <location>
        <begin position="85"/>
        <end position="88"/>
    </location>
    <ligand>
        <name>AMP</name>
        <dbReference type="ChEBI" id="CHEBI:456215"/>
    </ligand>
</feature>
<dbReference type="SUPFAM" id="SSF52540">
    <property type="entry name" value="P-loop containing nucleoside triphosphate hydrolases"/>
    <property type="match status" value="1"/>
</dbReference>
<evidence type="ECO:0000313" key="10">
    <source>
        <dbReference type="Proteomes" id="UP000443582"/>
    </source>
</evidence>
<feature type="binding site" evidence="5">
    <location>
        <begin position="12"/>
        <end position="17"/>
    </location>
    <ligand>
        <name>ATP</name>
        <dbReference type="ChEBI" id="CHEBI:30616"/>
    </ligand>
</feature>
<dbReference type="Proteomes" id="UP000443582">
    <property type="component" value="Unassembled WGS sequence"/>
</dbReference>
<feature type="binding site" evidence="5">
    <location>
        <position position="92"/>
    </location>
    <ligand>
        <name>AMP</name>
        <dbReference type="ChEBI" id="CHEBI:456215"/>
    </ligand>
</feature>
<dbReference type="InterPro" id="IPR000850">
    <property type="entry name" value="Adenylat/UMP-CMP_kin"/>
</dbReference>
<evidence type="ECO:0000313" key="9">
    <source>
        <dbReference type="EMBL" id="RZF22914.1"/>
    </source>
</evidence>
<accession>A0ABY0IN46</accession>
<comment type="pathway">
    <text evidence="5">Purine metabolism; AMP biosynthesis via salvage pathway; AMP from ADP: step 1/1.</text>
</comment>
<organism evidence="9 10">
    <name type="scientific">Halobacteriovorax vibrionivorans</name>
    <dbReference type="NCBI Taxonomy" id="2152716"/>
    <lineage>
        <taxon>Bacteria</taxon>
        <taxon>Pseudomonadati</taxon>
        <taxon>Bdellovibrionota</taxon>
        <taxon>Bacteriovoracia</taxon>
        <taxon>Bacteriovoracales</taxon>
        <taxon>Halobacteriovoraceae</taxon>
        <taxon>Halobacteriovorax</taxon>
    </lineage>
</organism>
<comment type="caution">
    <text evidence="5">Lacks conserved residue(s) required for the propagation of feature annotation.</text>
</comment>
<feature type="binding site" evidence="5">
    <location>
        <position position="158"/>
    </location>
    <ligand>
        <name>AMP</name>
        <dbReference type="ChEBI" id="CHEBI:456215"/>
    </ligand>
</feature>
<dbReference type="InterPro" id="IPR027417">
    <property type="entry name" value="P-loop_NTPase"/>
</dbReference>
<keyword evidence="1 5" id="KW-0808">Transferase</keyword>
<feature type="binding site" evidence="5">
    <location>
        <begin position="134"/>
        <end position="135"/>
    </location>
    <ligand>
        <name>ATP</name>
        <dbReference type="ChEBI" id="CHEBI:30616"/>
    </ligand>
</feature>
<keyword evidence="5" id="KW-0963">Cytoplasm</keyword>
<dbReference type="EMBL" id="QDKL01000001">
    <property type="protein sequence ID" value="RZF22914.1"/>
    <property type="molecule type" value="Genomic_DNA"/>
</dbReference>
<evidence type="ECO:0000256" key="2">
    <source>
        <dbReference type="ARBA" id="ARBA00022727"/>
    </source>
</evidence>
<dbReference type="EC" id="2.7.4.3" evidence="5 7"/>
<comment type="function">
    <text evidence="5">Catalyzes the reversible transfer of the terminal phosphate group between ATP and AMP. Plays an important role in cellular energy homeostasis and in adenine nucleotide metabolism.</text>
</comment>
<feature type="binding site" evidence="5">
    <location>
        <position position="125"/>
    </location>
    <ligand>
        <name>ATP</name>
        <dbReference type="ChEBI" id="CHEBI:30616"/>
    </ligand>
</feature>
<evidence type="ECO:0000256" key="7">
    <source>
        <dbReference type="RuleBase" id="RU003331"/>
    </source>
</evidence>
<dbReference type="Pfam" id="PF00406">
    <property type="entry name" value="ADK"/>
    <property type="match status" value="1"/>
</dbReference>
<dbReference type="InterPro" id="IPR006259">
    <property type="entry name" value="Adenyl_kin_sub"/>
</dbReference>
<name>A0ABY0IN46_9BACT</name>
<evidence type="ECO:0000256" key="4">
    <source>
        <dbReference type="ARBA" id="ARBA00022777"/>
    </source>
</evidence>
<dbReference type="NCBIfam" id="NF011100">
    <property type="entry name" value="PRK14527.1"/>
    <property type="match status" value="1"/>
</dbReference>
<dbReference type="HAMAP" id="MF_00235">
    <property type="entry name" value="Adenylate_kinase_Adk"/>
    <property type="match status" value="1"/>
</dbReference>
<feature type="binding site" evidence="5">
    <location>
        <position position="38"/>
    </location>
    <ligand>
        <name>AMP</name>
        <dbReference type="ChEBI" id="CHEBI:456215"/>
    </ligand>
</feature>
<feature type="domain" description="Adenylate kinase active site lid" evidence="8">
    <location>
        <begin position="125"/>
        <end position="160"/>
    </location>
</feature>
<dbReference type="Pfam" id="PF05191">
    <property type="entry name" value="ADK_lid"/>
    <property type="match status" value="1"/>
</dbReference>
<feature type="region of interest" description="LID" evidence="5">
    <location>
        <begin position="124"/>
        <end position="161"/>
    </location>
</feature>
<comment type="subcellular location">
    <subcellularLocation>
        <location evidence="5 7">Cytoplasm</location>
    </subcellularLocation>
</comment>
<keyword evidence="5 7" id="KW-0067">ATP-binding</keyword>
<comment type="caution">
    <text evidence="9">The sequence shown here is derived from an EMBL/GenBank/DDBJ whole genome shotgun (WGS) entry which is preliminary data.</text>
</comment>
<dbReference type="RefSeq" id="WP_114705855.1">
    <property type="nucleotide sequence ID" value="NZ_QDKL01000001.1"/>
</dbReference>
<dbReference type="PROSITE" id="PS00113">
    <property type="entry name" value="ADENYLATE_KINASE"/>
    <property type="match status" value="1"/>
</dbReference>
<comment type="similarity">
    <text evidence="5 6">Belongs to the adenylate kinase family.</text>
</comment>
<comment type="catalytic activity">
    <reaction evidence="5 7">
        <text>AMP + ATP = 2 ADP</text>
        <dbReference type="Rhea" id="RHEA:12973"/>
        <dbReference type="ChEBI" id="CHEBI:30616"/>
        <dbReference type="ChEBI" id="CHEBI:456215"/>
        <dbReference type="ChEBI" id="CHEBI:456216"/>
        <dbReference type="EC" id="2.7.4.3"/>
    </reaction>
</comment>
<evidence type="ECO:0000256" key="6">
    <source>
        <dbReference type="RuleBase" id="RU003330"/>
    </source>
</evidence>
<keyword evidence="4 5" id="KW-0418">Kinase</keyword>
<dbReference type="PANTHER" id="PTHR23359">
    <property type="entry name" value="NUCLEOTIDE KINASE"/>
    <property type="match status" value="1"/>
</dbReference>
<keyword evidence="3 5" id="KW-0547">Nucleotide-binding</keyword>
<evidence type="ECO:0000256" key="3">
    <source>
        <dbReference type="ARBA" id="ARBA00022741"/>
    </source>
</evidence>
<keyword evidence="2 5" id="KW-0545">Nucleotide biosynthesis</keyword>
<dbReference type="NCBIfam" id="NF001381">
    <property type="entry name" value="PRK00279.1-3"/>
    <property type="match status" value="1"/>
</dbReference>
<reference evidence="10" key="1">
    <citation type="journal article" date="2019" name="Int. J. Syst. Evol. Microbiol.">
        <title>Halobacteriovorax valvorus sp. nov., a novel prokaryotic predator isolated from coastal seawater of China.</title>
        <authorList>
            <person name="Chen M.-X."/>
        </authorList>
    </citation>
    <scope>NUCLEOTIDE SEQUENCE [LARGE SCALE GENOMIC DNA]</scope>
    <source>
        <strain evidence="10">BL9</strain>
    </source>
</reference>
<evidence type="ECO:0000259" key="8">
    <source>
        <dbReference type="Pfam" id="PF05191"/>
    </source>
</evidence>
<keyword evidence="10" id="KW-1185">Reference proteome</keyword>
<dbReference type="Gene3D" id="3.40.50.300">
    <property type="entry name" value="P-loop containing nucleotide triphosphate hydrolases"/>
    <property type="match status" value="1"/>
</dbReference>
<proteinExistence type="inferred from homology"/>
<evidence type="ECO:0000256" key="5">
    <source>
        <dbReference type="HAMAP-Rule" id="MF_00235"/>
    </source>
</evidence>
<feature type="binding site" evidence="5">
    <location>
        <begin position="59"/>
        <end position="61"/>
    </location>
    <ligand>
        <name>AMP</name>
        <dbReference type="ChEBI" id="CHEBI:456215"/>
    </ligand>
</feature>
<feature type="binding site" evidence="5">
    <location>
        <position position="169"/>
    </location>
    <ligand>
        <name>AMP</name>
        <dbReference type="ChEBI" id="CHEBI:456215"/>
    </ligand>
</feature>
<dbReference type="GO" id="GO:0004017">
    <property type="term" value="F:AMP kinase activity"/>
    <property type="evidence" value="ECO:0007669"/>
    <property type="project" value="UniProtKB-EC"/>
</dbReference>
<protein>
    <recommendedName>
        <fullName evidence="5 7">Adenylate kinase</fullName>
        <shortName evidence="5">AK</shortName>
        <ecNumber evidence="5 7">2.7.4.3</ecNumber>
    </recommendedName>
    <alternativeName>
        <fullName evidence="5">ATP-AMP transphosphorylase</fullName>
    </alternativeName>
    <alternativeName>
        <fullName evidence="5">ATP:AMP phosphotransferase</fullName>
    </alternativeName>
    <alternativeName>
        <fullName evidence="5">Adenylate monophosphate kinase</fullName>
    </alternativeName>
</protein>
<feature type="binding site" evidence="5">
    <location>
        <position position="197"/>
    </location>
    <ligand>
        <name>ATP</name>
        <dbReference type="ChEBI" id="CHEBI:30616"/>
    </ligand>
</feature>
<dbReference type="NCBIfam" id="TIGR01351">
    <property type="entry name" value="adk"/>
    <property type="match status" value="1"/>
</dbReference>
<feature type="region of interest" description="NMP" evidence="5">
    <location>
        <begin position="32"/>
        <end position="61"/>
    </location>
</feature>
<comment type="subunit">
    <text evidence="5 7">Monomer.</text>
</comment>
<feature type="binding site" evidence="5">
    <location>
        <position position="33"/>
    </location>
    <ligand>
        <name>AMP</name>
        <dbReference type="ChEBI" id="CHEBI:456215"/>
    </ligand>
</feature>
<dbReference type="CDD" id="cd01428">
    <property type="entry name" value="ADK"/>
    <property type="match status" value="1"/>
</dbReference>